<dbReference type="SUPFAM" id="SSF56645">
    <property type="entry name" value="Acyl-CoA dehydrogenase NM domain-like"/>
    <property type="match status" value="1"/>
</dbReference>
<comment type="similarity">
    <text evidence="2">Belongs to the acyl-CoA dehydrogenase family.</text>
</comment>
<dbReference type="SUPFAM" id="SSF47203">
    <property type="entry name" value="Acyl-CoA dehydrogenase C-terminal domain-like"/>
    <property type="match status" value="1"/>
</dbReference>
<dbReference type="CDD" id="cd00567">
    <property type="entry name" value="ACAD"/>
    <property type="match status" value="1"/>
</dbReference>
<dbReference type="InterPro" id="IPR009075">
    <property type="entry name" value="AcylCo_DH/oxidase_C"/>
</dbReference>
<dbReference type="InterPro" id="IPR037069">
    <property type="entry name" value="AcylCoA_DH/ox_N_sf"/>
</dbReference>
<keyword evidence="5" id="KW-0560">Oxidoreductase</keyword>
<dbReference type="Proteomes" id="UP000275663">
    <property type="component" value="Chromosome"/>
</dbReference>
<keyword evidence="10" id="KW-1185">Reference proteome</keyword>
<organism evidence="9 10">
    <name type="scientific">Undibacterium parvum</name>
    <dbReference type="NCBI Taxonomy" id="401471"/>
    <lineage>
        <taxon>Bacteria</taxon>
        <taxon>Pseudomonadati</taxon>
        <taxon>Pseudomonadota</taxon>
        <taxon>Betaproteobacteria</taxon>
        <taxon>Burkholderiales</taxon>
        <taxon>Oxalobacteraceae</taxon>
        <taxon>Undibacterium</taxon>
    </lineage>
</organism>
<dbReference type="EMBL" id="CP034464">
    <property type="protein sequence ID" value="AZP13690.1"/>
    <property type="molecule type" value="Genomic_DNA"/>
</dbReference>
<evidence type="ECO:0000256" key="2">
    <source>
        <dbReference type="ARBA" id="ARBA00009347"/>
    </source>
</evidence>
<dbReference type="InterPro" id="IPR046373">
    <property type="entry name" value="Acyl-CoA_Oxase/DH_mid-dom_sf"/>
</dbReference>
<dbReference type="Gene3D" id="2.40.110.10">
    <property type="entry name" value="Butyryl-CoA Dehydrogenase, subunit A, domain 2"/>
    <property type="match status" value="1"/>
</dbReference>
<comment type="cofactor">
    <cofactor evidence="1">
        <name>FAD</name>
        <dbReference type="ChEBI" id="CHEBI:57692"/>
    </cofactor>
</comment>
<dbReference type="Gene3D" id="1.10.540.10">
    <property type="entry name" value="Acyl-CoA dehydrogenase/oxidase, N-terminal domain"/>
    <property type="match status" value="1"/>
</dbReference>
<evidence type="ECO:0000259" key="8">
    <source>
        <dbReference type="Pfam" id="PF02771"/>
    </source>
</evidence>
<evidence type="ECO:0000256" key="4">
    <source>
        <dbReference type="ARBA" id="ARBA00022827"/>
    </source>
</evidence>
<evidence type="ECO:0000259" key="6">
    <source>
        <dbReference type="Pfam" id="PF00441"/>
    </source>
</evidence>
<sequence length="379" mass="40945">MDFNLTQEQSQFADALRRWVEKDYNFEQRKHIIASDAGVSPSAWTALAELGALALPIPEAQGGFSGTAIDMLVIMQELGRGLVIEPYFATVLAAEFLKLAGQHDHLLEQVASGELQMAAALNEKQARHELFNIATSASQNADGFVINGVKTVVLHGAQAGQLIVSARSSGAQRDSDGISLFVLDANAAGISRREYRSIDGYRAADITFNQVQLPSSALLVTQGAGWPLLEAGCDYGVTLLCAEAIGVMEAIFAATLDYLKTRQQFGVPIGKFQVLQHRMAEMFMELEQARSMATLAAVKLSSEDAEERRRTVSAAKARIGQAARYIGQQAVQLHGGMGVTNELPAAHMFKRLTMIELSLGDTDHHLARFIAQPGFKAAA</sequence>
<feature type="domain" description="Acyl-CoA oxidase/dehydrogenase middle" evidence="7">
    <location>
        <begin position="118"/>
        <end position="211"/>
    </location>
</feature>
<dbReference type="InterPro" id="IPR013786">
    <property type="entry name" value="AcylCoA_DH/ox_N"/>
</dbReference>
<accession>A0A3Q9BSR6</accession>
<reference evidence="9 10" key="1">
    <citation type="journal article" date="2011" name="Int. J. Syst. Evol. Microbiol.">
        <title>Description of Undibacterium oligocarboniphilum sp. nov., isolated from purified water, and Undibacterium pigrum strain CCUG 49012 as the type strain of Undibacterium parvum sp. nov., and emended descriptions of the genus Undibacterium and the species Undibacterium pigrum.</title>
        <authorList>
            <person name="Eder W."/>
            <person name="Wanner G."/>
            <person name="Ludwig W."/>
            <person name="Busse H.J."/>
            <person name="Ziemke-Kageler F."/>
            <person name="Lang E."/>
        </authorList>
    </citation>
    <scope>NUCLEOTIDE SEQUENCE [LARGE SCALE GENOMIC DNA]</scope>
    <source>
        <strain evidence="9 10">DSM 23061</strain>
    </source>
</reference>
<dbReference type="PANTHER" id="PTHR43884:SF20">
    <property type="entry name" value="ACYL-COA DEHYDROGENASE FADE28"/>
    <property type="match status" value="1"/>
</dbReference>
<dbReference type="OrthoDB" id="9770681at2"/>
<dbReference type="AlphaFoldDB" id="A0A3Q9BSR6"/>
<dbReference type="GO" id="GO:0003995">
    <property type="term" value="F:acyl-CoA dehydrogenase activity"/>
    <property type="evidence" value="ECO:0007669"/>
    <property type="project" value="TreeGrafter"/>
</dbReference>
<proteinExistence type="inferred from homology"/>
<dbReference type="Pfam" id="PF02771">
    <property type="entry name" value="Acyl-CoA_dh_N"/>
    <property type="match status" value="1"/>
</dbReference>
<dbReference type="Pfam" id="PF02770">
    <property type="entry name" value="Acyl-CoA_dh_M"/>
    <property type="match status" value="1"/>
</dbReference>
<dbReference type="Gene3D" id="1.20.140.10">
    <property type="entry name" value="Butyryl-CoA Dehydrogenase, subunit A, domain 3"/>
    <property type="match status" value="1"/>
</dbReference>
<evidence type="ECO:0000259" key="7">
    <source>
        <dbReference type="Pfam" id="PF02770"/>
    </source>
</evidence>
<dbReference type="KEGG" id="upv:EJN92_17880"/>
<dbReference type="PANTHER" id="PTHR43884">
    <property type="entry name" value="ACYL-COA DEHYDROGENASE"/>
    <property type="match status" value="1"/>
</dbReference>
<gene>
    <name evidence="9" type="ORF">EJN92_17880</name>
</gene>
<evidence type="ECO:0000256" key="3">
    <source>
        <dbReference type="ARBA" id="ARBA00022630"/>
    </source>
</evidence>
<dbReference type="Pfam" id="PF00441">
    <property type="entry name" value="Acyl-CoA_dh_1"/>
    <property type="match status" value="1"/>
</dbReference>
<protein>
    <submittedName>
        <fullName evidence="9">Pimeloyl-CoA dehydrogenase small subunit</fullName>
    </submittedName>
</protein>
<evidence type="ECO:0000256" key="1">
    <source>
        <dbReference type="ARBA" id="ARBA00001974"/>
    </source>
</evidence>
<evidence type="ECO:0000313" key="10">
    <source>
        <dbReference type="Proteomes" id="UP000275663"/>
    </source>
</evidence>
<dbReference type="RefSeq" id="WP_126129059.1">
    <property type="nucleotide sequence ID" value="NZ_CP034464.1"/>
</dbReference>
<dbReference type="InterPro" id="IPR036250">
    <property type="entry name" value="AcylCo_DH-like_C"/>
</dbReference>
<feature type="domain" description="Acyl-CoA dehydrogenase/oxidase N-terminal" evidence="8">
    <location>
        <begin position="6"/>
        <end position="113"/>
    </location>
</feature>
<feature type="domain" description="Acyl-CoA dehydrogenase/oxidase C-terminal" evidence="6">
    <location>
        <begin position="223"/>
        <end position="366"/>
    </location>
</feature>
<dbReference type="InterPro" id="IPR009100">
    <property type="entry name" value="AcylCoA_DH/oxidase_NM_dom_sf"/>
</dbReference>
<name>A0A3Q9BSR6_9BURK</name>
<dbReference type="InterPro" id="IPR006091">
    <property type="entry name" value="Acyl-CoA_Oxase/DH_mid-dom"/>
</dbReference>
<evidence type="ECO:0000313" key="9">
    <source>
        <dbReference type="EMBL" id="AZP13690.1"/>
    </source>
</evidence>
<keyword evidence="3" id="KW-0285">Flavoprotein</keyword>
<keyword evidence="4" id="KW-0274">FAD</keyword>
<dbReference type="GO" id="GO:0050660">
    <property type="term" value="F:flavin adenine dinucleotide binding"/>
    <property type="evidence" value="ECO:0007669"/>
    <property type="project" value="InterPro"/>
</dbReference>
<evidence type="ECO:0000256" key="5">
    <source>
        <dbReference type="ARBA" id="ARBA00023002"/>
    </source>
</evidence>